<dbReference type="PANTHER" id="PTHR43167:SF1">
    <property type="entry name" value="PUTATIVE (AFU_ORTHOLOGUE AFUA_6G01830)-RELATED"/>
    <property type="match status" value="1"/>
</dbReference>
<evidence type="ECO:0000313" key="2">
    <source>
        <dbReference type="Proteomes" id="UP001202248"/>
    </source>
</evidence>
<keyword evidence="1" id="KW-0808">Transferase</keyword>
<evidence type="ECO:0000313" key="1">
    <source>
        <dbReference type="EMBL" id="MCH5598461.1"/>
    </source>
</evidence>
<dbReference type="Pfam" id="PF13578">
    <property type="entry name" value="Methyltransf_24"/>
    <property type="match status" value="1"/>
</dbReference>
<keyword evidence="1" id="KW-0489">Methyltransferase</keyword>
<dbReference type="GO" id="GO:0008168">
    <property type="term" value="F:methyltransferase activity"/>
    <property type="evidence" value="ECO:0007669"/>
    <property type="project" value="UniProtKB-KW"/>
</dbReference>
<dbReference type="CDD" id="cd02440">
    <property type="entry name" value="AdoMet_MTases"/>
    <property type="match status" value="1"/>
</dbReference>
<keyword evidence="2" id="KW-1185">Reference proteome</keyword>
<dbReference type="RefSeq" id="WP_240830081.1">
    <property type="nucleotide sequence ID" value="NZ_JAKWBL010000002.1"/>
</dbReference>
<dbReference type="EMBL" id="JAKWBL010000002">
    <property type="protein sequence ID" value="MCH5598461.1"/>
    <property type="molecule type" value="Genomic_DNA"/>
</dbReference>
<dbReference type="EC" id="2.1.1.-" evidence="1"/>
<dbReference type="InterPro" id="IPR029063">
    <property type="entry name" value="SAM-dependent_MTases_sf"/>
</dbReference>
<comment type="caution">
    <text evidence="1">The sequence shown here is derived from an EMBL/GenBank/DDBJ whole genome shotgun (WGS) entry which is preliminary data.</text>
</comment>
<name>A0ABS9SJH5_9BACT</name>
<gene>
    <name evidence="1" type="ORF">MKP09_11350</name>
</gene>
<protein>
    <submittedName>
        <fullName evidence="1">Class I SAM-dependent methyltransferase</fullName>
        <ecNumber evidence="1">2.1.1.-</ecNumber>
    </submittedName>
</protein>
<dbReference type="PANTHER" id="PTHR43167">
    <property type="entry name" value="PUTATIVE (AFU_ORTHOLOGUE AFUA_6G01830)-RELATED"/>
    <property type="match status" value="1"/>
</dbReference>
<reference evidence="1 2" key="1">
    <citation type="submission" date="2022-02" db="EMBL/GenBank/DDBJ databases">
        <authorList>
            <person name="Min J."/>
        </authorList>
    </citation>
    <scope>NUCLEOTIDE SEQUENCE [LARGE SCALE GENOMIC DNA]</scope>
    <source>
        <strain evidence="1 2">GR10-1</strain>
    </source>
</reference>
<proteinExistence type="predicted"/>
<dbReference type="SUPFAM" id="SSF53335">
    <property type="entry name" value="S-adenosyl-L-methionine-dependent methyltransferases"/>
    <property type="match status" value="1"/>
</dbReference>
<dbReference type="Gene3D" id="3.40.50.150">
    <property type="entry name" value="Vaccinia Virus protein VP39"/>
    <property type="match status" value="1"/>
</dbReference>
<organism evidence="1 2">
    <name type="scientific">Niabella ginsengisoli</name>
    <dbReference type="NCBI Taxonomy" id="522298"/>
    <lineage>
        <taxon>Bacteria</taxon>
        <taxon>Pseudomonadati</taxon>
        <taxon>Bacteroidota</taxon>
        <taxon>Chitinophagia</taxon>
        <taxon>Chitinophagales</taxon>
        <taxon>Chitinophagaceae</taxon>
        <taxon>Niabella</taxon>
    </lineage>
</organism>
<dbReference type="GO" id="GO:0032259">
    <property type="term" value="P:methylation"/>
    <property type="evidence" value="ECO:0007669"/>
    <property type="project" value="UniProtKB-KW"/>
</dbReference>
<sequence length="192" mass="21513">MQDKFFNNIPKQYDLILDATKALAFNMASDLQTGSLLSTLAASKSNANILEMGTGSGLSTSWILSGMDNKSRLTTIENNELLLDIAKKNLVDERVDFVLADGYEWLKNYSGEKFDLLFADAMPGKYDLFEEAFDLLKPGGIYFIDDMLPQPNWPEGHAERVDAFINMLDHKTDVTFTKLSWSTGIIIVVKNI</sequence>
<dbReference type="Proteomes" id="UP001202248">
    <property type="component" value="Unassembled WGS sequence"/>
</dbReference>
<accession>A0ABS9SJH5</accession>